<accession>A0ABR8AAM3</accession>
<organism evidence="1 2">
    <name type="scientific">Calothrix parietina FACHB-288</name>
    <dbReference type="NCBI Taxonomy" id="2692896"/>
    <lineage>
        <taxon>Bacteria</taxon>
        <taxon>Bacillati</taxon>
        <taxon>Cyanobacteriota</taxon>
        <taxon>Cyanophyceae</taxon>
        <taxon>Nostocales</taxon>
        <taxon>Calotrichaceae</taxon>
        <taxon>Calothrix</taxon>
    </lineage>
</organism>
<dbReference type="EMBL" id="JACJQH010000020">
    <property type="protein sequence ID" value="MBD2196729.1"/>
    <property type="molecule type" value="Genomic_DNA"/>
</dbReference>
<gene>
    <name evidence="1" type="ORF">H6G24_14665</name>
</gene>
<keyword evidence="2" id="KW-1185">Reference proteome</keyword>
<proteinExistence type="predicted"/>
<dbReference type="Proteomes" id="UP000658514">
    <property type="component" value="Unassembled WGS sequence"/>
</dbReference>
<sequence>MFSASEILFHLLKKPYRLLVSVNRVLVLVFSAGKKPYRLPILVFSAGKKVWKKELDRW</sequence>
<protein>
    <submittedName>
        <fullName evidence="1">Uncharacterized protein</fullName>
    </submittedName>
</protein>
<evidence type="ECO:0000313" key="1">
    <source>
        <dbReference type="EMBL" id="MBD2196729.1"/>
    </source>
</evidence>
<dbReference type="RefSeq" id="WP_190539838.1">
    <property type="nucleotide sequence ID" value="NZ_CAWPNO010000052.1"/>
</dbReference>
<name>A0ABR8AAM3_9CYAN</name>
<evidence type="ECO:0000313" key="2">
    <source>
        <dbReference type="Proteomes" id="UP000658514"/>
    </source>
</evidence>
<comment type="caution">
    <text evidence="1">The sequence shown here is derived from an EMBL/GenBank/DDBJ whole genome shotgun (WGS) entry which is preliminary data.</text>
</comment>
<reference evidence="1 2" key="1">
    <citation type="journal article" date="2020" name="ISME J.">
        <title>Comparative genomics reveals insights into cyanobacterial evolution and habitat adaptation.</title>
        <authorList>
            <person name="Chen M.Y."/>
            <person name="Teng W.K."/>
            <person name="Zhao L."/>
            <person name="Hu C.X."/>
            <person name="Zhou Y.K."/>
            <person name="Han B.P."/>
            <person name="Song L.R."/>
            <person name="Shu W.S."/>
        </authorList>
    </citation>
    <scope>NUCLEOTIDE SEQUENCE [LARGE SCALE GENOMIC DNA]</scope>
    <source>
        <strain evidence="1 2">FACHB-288</strain>
    </source>
</reference>